<feature type="transmembrane region" description="Helical" evidence="8">
    <location>
        <begin position="146"/>
        <end position="166"/>
    </location>
</feature>
<feature type="transmembrane region" description="Helical" evidence="8">
    <location>
        <begin position="12"/>
        <end position="29"/>
    </location>
</feature>
<evidence type="ECO:0000256" key="2">
    <source>
        <dbReference type="ARBA" id="ARBA00005773"/>
    </source>
</evidence>
<dbReference type="GO" id="GO:0015234">
    <property type="term" value="F:thiamine transmembrane transporter activity"/>
    <property type="evidence" value="ECO:0007669"/>
    <property type="project" value="TreeGrafter"/>
</dbReference>
<dbReference type="EMBL" id="JAACNH010000004">
    <property type="protein sequence ID" value="KAG8445475.1"/>
    <property type="molecule type" value="Genomic_DNA"/>
</dbReference>
<keyword evidence="6 7" id="KW-0472">Membrane</keyword>
<keyword evidence="5 8" id="KW-1133">Transmembrane helix</keyword>
<reference evidence="9" key="1">
    <citation type="thesis" date="2020" institute="ProQuest LLC" country="789 East Eisenhower Parkway, Ann Arbor, MI, USA">
        <title>Comparative Genomics and Chromosome Evolution.</title>
        <authorList>
            <person name="Mudd A.B."/>
        </authorList>
    </citation>
    <scope>NUCLEOTIDE SEQUENCE</scope>
    <source>
        <strain evidence="9">Female2</strain>
        <tissue evidence="9">Blood</tissue>
    </source>
</reference>
<feature type="transmembrane region" description="Helical" evidence="8">
    <location>
        <begin position="49"/>
        <end position="71"/>
    </location>
</feature>
<feature type="transmembrane region" description="Helical" evidence="8">
    <location>
        <begin position="390"/>
        <end position="411"/>
    </location>
</feature>
<feature type="transmembrane region" description="Helical" evidence="8">
    <location>
        <begin position="104"/>
        <end position="126"/>
    </location>
</feature>
<dbReference type="InterPro" id="IPR036259">
    <property type="entry name" value="MFS_trans_sf"/>
</dbReference>
<evidence type="ECO:0008006" key="11">
    <source>
        <dbReference type="Google" id="ProtNLM"/>
    </source>
</evidence>
<dbReference type="PIRSF" id="PIRSF028739">
    <property type="entry name" value="Folate_carrier"/>
    <property type="match status" value="1"/>
</dbReference>
<dbReference type="Pfam" id="PF01770">
    <property type="entry name" value="Folate_carrier"/>
    <property type="match status" value="1"/>
</dbReference>
<feature type="transmembrane region" description="Helical" evidence="8">
    <location>
        <begin position="172"/>
        <end position="190"/>
    </location>
</feature>
<comment type="caution">
    <text evidence="9">The sequence shown here is derived from an EMBL/GenBank/DDBJ whole genome shotgun (WGS) entry which is preliminary data.</text>
</comment>
<evidence type="ECO:0000256" key="8">
    <source>
        <dbReference type="SAM" id="Phobius"/>
    </source>
</evidence>
<keyword evidence="4 8" id="KW-0812">Transmembrane</keyword>
<organism evidence="9 10">
    <name type="scientific">Hymenochirus boettgeri</name>
    <name type="common">Congo dwarf clawed frog</name>
    <dbReference type="NCBI Taxonomy" id="247094"/>
    <lineage>
        <taxon>Eukaryota</taxon>
        <taxon>Metazoa</taxon>
        <taxon>Chordata</taxon>
        <taxon>Craniata</taxon>
        <taxon>Vertebrata</taxon>
        <taxon>Euteleostomi</taxon>
        <taxon>Amphibia</taxon>
        <taxon>Batrachia</taxon>
        <taxon>Anura</taxon>
        <taxon>Pipoidea</taxon>
        <taxon>Pipidae</taxon>
        <taxon>Pipinae</taxon>
        <taxon>Hymenochirus</taxon>
    </lineage>
</organism>
<name>A0A8T2JJP4_9PIPI</name>
<feature type="transmembrane region" description="Helical" evidence="8">
    <location>
        <begin position="301"/>
        <end position="321"/>
    </location>
</feature>
<evidence type="ECO:0000313" key="9">
    <source>
        <dbReference type="EMBL" id="KAG8445475.1"/>
    </source>
</evidence>
<keyword evidence="10" id="KW-1185">Reference proteome</keyword>
<dbReference type="AlphaFoldDB" id="A0A8T2JJP4"/>
<evidence type="ECO:0000256" key="4">
    <source>
        <dbReference type="ARBA" id="ARBA00022692"/>
    </source>
</evidence>
<feature type="transmembrane region" description="Helical" evidence="8">
    <location>
        <begin position="333"/>
        <end position="353"/>
    </location>
</feature>
<evidence type="ECO:0000256" key="6">
    <source>
        <dbReference type="ARBA" id="ARBA00023136"/>
    </source>
</evidence>
<comment type="similarity">
    <text evidence="2 7">Belongs to the reduced folate carrier (RFC) transporter (TC 2.A.48) family.</text>
</comment>
<proteinExistence type="inferred from homology"/>
<dbReference type="Proteomes" id="UP000812440">
    <property type="component" value="Chromosome 5"/>
</dbReference>
<dbReference type="OrthoDB" id="18814at2759"/>
<accession>A0A8T2JJP4</accession>
<sequence>MCGSNYLSGWKYPTLIICVYGFFFNMRPIEPFITPYYIGPFHNLTAEQVTTFVFPVWTYSSLAILIPVFLLTDYLRYKPVIILQALAESISLLLMMTVHGVPAFQVLTFFYSVSTSCEVAYFTYIYSVVDTEHYQRVTSYCRAVQLAGLTIGALCGQLLVSLAGVSYHTLNILSLTSSLVGLVCSFFLPMPSRSMFIHKKIVDETIQESSEGAETPQLQEHKQKAVAVKSAIETHSESSCCKRCFGLLVNFGKELKECYTTKQIIYWSLWVASGTAGFLQVMGYVQVLWEHVEPSGKISRYNGLVEATATFLSAVLSFLVGYVKVNWEIFGELVLAIFSAIGAGSIFLMAYARNIWVCYAGFLLFKSSYMILITIALYRLAVNLSLERYAMIFGLNNFVALVFQTILTLIVVDPKGLELDIITQYIVYGSYFAVIAGIFLGRSIYILFVLYCKGSVLSQHSAVKSGYINMD</sequence>
<feature type="transmembrane region" description="Helical" evidence="8">
    <location>
        <begin position="431"/>
        <end position="451"/>
    </location>
</feature>
<comment type="subcellular location">
    <subcellularLocation>
        <location evidence="1 7">Membrane</location>
        <topology evidence="1 7">Multi-pass membrane protein</topology>
    </subcellularLocation>
</comment>
<dbReference type="GO" id="GO:0005886">
    <property type="term" value="C:plasma membrane"/>
    <property type="evidence" value="ECO:0007669"/>
    <property type="project" value="UniProtKB-UniRule"/>
</dbReference>
<dbReference type="PANTHER" id="PTHR10686:SF37">
    <property type="entry name" value="THIAMINE TRANSPORTER 2"/>
    <property type="match status" value="1"/>
</dbReference>
<evidence type="ECO:0000256" key="3">
    <source>
        <dbReference type="ARBA" id="ARBA00022448"/>
    </source>
</evidence>
<protein>
    <recommendedName>
        <fullName evidence="11">Thiamine transporter 2</fullName>
    </recommendedName>
</protein>
<dbReference type="PANTHER" id="PTHR10686">
    <property type="entry name" value="FOLATE TRANSPORTER"/>
    <property type="match status" value="1"/>
</dbReference>
<keyword evidence="3 7" id="KW-0813">Transport</keyword>
<evidence type="ECO:0000313" key="10">
    <source>
        <dbReference type="Proteomes" id="UP000812440"/>
    </source>
</evidence>
<dbReference type="FunFam" id="1.20.1250.20:FF:000225">
    <property type="entry name" value="Solute carrier family 19 member 1"/>
    <property type="match status" value="1"/>
</dbReference>
<feature type="transmembrane region" description="Helical" evidence="8">
    <location>
        <begin position="264"/>
        <end position="289"/>
    </location>
</feature>
<evidence type="ECO:0000256" key="5">
    <source>
        <dbReference type="ARBA" id="ARBA00022989"/>
    </source>
</evidence>
<feature type="transmembrane region" description="Helical" evidence="8">
    <location>
        <begin position="359"/>
        <end position="378"/>
    </location>
</feature>
<dbReference type="Gene3D" id="1.20.1250.20">
    <property type="entry name" value="MFS general substrate transporter like domains"/>
    <property type="match status" value="1"/>
</dbReference>
<dbReference type="SUPFAM" id="SSF103473">
    <property type="entry name" value="MFS general substrate transporter"/>
    <property type="match status" value="1"/>
</dbReference>
<feature type="transmembrane region" description="Helical" evidence="8">
    <location>
        <begin position="80"/>
        <end position="98"/>
    </location>
</feature>
<evidence type="ECO:0000256" key="7">
    <source>
        <dbReference type="PIRNR" id="PIRNR028739"/>
    </source>
</evidence>
<dbReference type="NCBIfam" id="TIGR00806">
    <property type="entry name" value="rfc"/>
    <property type="match status" value="1"/>
</dbReference>
<gene>
    <name evidence="9" type="ORF">GDO86_010305</name>
</gene>
<dbReference type="InterPro" id="IPR002666">
    <property type="entry name" value="Folate_carrier"/>
</dbReference>
<evidence type="ECO:0000256" key="1">
    <source>
        <dbReference type="ARBA" id="ARBA00004141"/>
    </source>
</evidence>